<reference evidence="2 3" key="1">
    <citation type="journal article" date="2010" name="J. Bacteriol.">
        <title>Biochemical characterization of a novel indole prenyltransferase from Streptomyces sp. SN-593.</title>
        <authorList>
            <person name="Takahashi S."/>
            <person name="Takagi H."/>
            <person name="Toyoda A."/>
            <person name="Uramoto M."/>
            <person name="Nogawa T."/>
            <person name="Ueki M."/>
            <person name="Sakaki Y."/>
            <person name="Osada H."/>
        </authorList>
    </citation>
    <scope>NUCLEOTIDE SEQUENCE [LARGE SCALE GENOMIC DNA]</scope>
    <source>
        <strain evidence="2 3">SN-593</strain>
    </source>
</reference>
<evidence type="ECO:0000313" key="3">
    <source>
        <dbReference type="Proteomes" id="UP000595703"/>
    </source>
</evidence>
<proteinExistence type="predicted"/>
<reference evidence="2 3" key="4">
    <citation type="journal article" date="2020" name="Sci. Rep.">
        <title>beta-carboline chemical signals induce reveromycin production through a LuxR family regulator in Streptomyces sp. SN-593.</title>
        <authorList>
            <person name="Panthee S."/>
            <person name="Kito N."/>
            <person name="Hayashi T."/>
            <person name="Shimizu T."/>
            <person name="Ishikawa J."/>
            <person name="Hamamoto H."/>
            <person name="Osada H."/>
            <person name="Takahashi S."/>
        </authorList>
    </citation>
    <scope>NUCLEOTIDE SEQUENCE [LARGE SCALE GENOMIC DNA]</scope>
    <source>
        <strain evidence="2 3">SN-593</strain>
    </source>
</reference>
<dbReference type="PROSITE" id="PS51257">
    <property type="entry name" value="PROKAR_LIPOPROTEIN"/>
    <property type="match status" value="1"/>
</dbReference>
<protein>
    <submittedName>
        <fullName evidence="2">Uncharacterized protein</fullName>
    </submittedName>
</protein>
<dbReference type="RefSeq" id="WP_202237786.1">
    <property type="nucleotide sequence ID" value="NZ_AP018365.1"/>
</dbReference>
<keyword evidence="3" id="KW-1185">Reference proteome</keyword>
<dbReference type="Proteomes" id="UP000595703">
    <property type="component" value="Chromosome"/>
</dbReference>
<feature type="chain" id="PRO_5032505177" evidence="1">
    <location>
        <begin position="34"/>
        <end position="661"/>
    </location>
</feature>
<evidence type="ECO:0000313" key="2">
    <source>
        <dbReference type="EMBL" id="BBB01914.1"/>
    </source>
</evidence>
<feature type="signal peptide" evidence="1">
    <location>
        <begin position="1"/>
        <end position="33"/>
    </location>
</feature>
<reference evidence="2 3" key="3">
    <citation type="journal article" date="2011" name="Nat. Chem. Biol.">
        <title>Reveromycin A biosynthesis uses RevG and RevJ for stereospecific spiroacetal formation.</title>
        <authorList>
            <person name="Takahashi S."/>
            <person name="Toyoda A."/>
            <person name="Sekiyama Y."/>
            <person name="Takagi H."/>
            <person name="Nogawa T."/>
            <person name="Uramoto M."/>
            <person name="Suzuki R."/>
            <person name="Koshino H."/>
            <person name="Kumano T."/>
            <person name="Panthee S."/>
            <person name="Dairi T."/>
            <person name="Ishikawa J."/>
            <person name="Ikeda H."/>
            <person name="Sakaki Y."/>
            <person name="Osada H."/>
        </authorList>
    </citation>
    <scope>NUCLEOTIDE SEQUENCE [LARGE SCALE GENOMIC DNA]</scope>
    <source>
        <strain evidence="2 3">SN-593</strain>
    </source>
</reference>
<keyword evidence="1" id="KW-0732">Signal</keyword>
<gene>
    <name evidence="2" type="ORF">RVR_9547</name>
</gene>
<dbReference type="AlphaFoldDB" id="A0A7U3V0D4"/>
<dbReference type="EMBL" id="AP018365">
    <property type="protein sequence ID" value="BBB01914.1"/>
    <property type="molecule type" value="Genomic_DNA"/>
</dbReference>
<reference evidence="2 3" key="2">
    <citation type="journal article" date="2011" name="J. Antibiot.">
        <title>Furaquinocins I and J: novel polyketide isoprenoid hybrid compounds from Streptomyces reveromyceticus SN-593.</title>
        <authorList>
            <person name="Panthee S."/>
            <person name="Takahashi S."/>
            <person name="Takagi H."/>
            <person name="Nogawa T."/>
            <person name="Oowada E."/>
            <person name="Uramoto M."/>
            <person name="Osada H."/>
        </authorList>
    </citation>
    <scope>NUCLEOTIDE SEQUENCE [LARGE SCALE GENOMIC DNA]</scope>
    <source>
        <strain evidence="2 3">SN-593</strain>
    </source>
</reference>
<evidence type="ECO:0000256" key="1">
    <source>
        <dbReference type="SAM" id="SignalP"/>
    </source>
</evidence>
<name>A0A7U3V0D4_9ACTN</name>
<dbReference type="KEGG" id="arev:RVR_9547"/>
<sequence>MKRPSAPAGLRRSATWALALTAACGLFFVPSSAAQGSPPAAFTQTSGARAATADCQVTLPGGLGATVTADGAHLADPAAAAGRTMLGFTRNGHQYLVPEDVAEQGGTGALAGYDTTALAQRTCGSSPFAPADRKAQPAGHDTYTMGRLTTHLIDADGQPAFQGLLFLVDADHTTYTNQLFAVTNGVLKLAVPTGHYTAVYLDGGRVTVAPEVTVGDGTSITLDARTATHQVQVPATPRPATVTNTAIALYRSDGSTSSDAAGPVLQLQSMGSSPLGSLLNTTAPVEHGRFEVVTTADLASPAGTARPYAYHIANSYQSLPSSYPTSVKASALATVTRTYSAPEGPTGTDLLVNDVTPVWAATAGTQTATGFEFLTPGTVRTEYVSSPGDLNWRSAVEDDQTSDTLYGADTVYRPGSRLTETWEADAPHPSVQLDRGSSAVYCGACASADTMVFAIGDSGDTMPGTLGLGFDQTSTVTLTRDGQLLATGSDGLYEADVPVPAGRATYQLAQHTVRDGVTLAPSTDTTWTFTADPGRGGALPDRVHCAGPVDSCAALPLLFASTDTDADLQHRLTTGRHTVDLHVTRQQYAAAPAVTGARLQVSYDGGGNWQDLHLTGAHGDYRADYTVPARAGGGTVSFKLAAWDGQGNRIDQVLPAAYRVR</sequence>
<organism evidence="2 3">
    <name type="scientific">Actinacidiphila reveromycinica</name>
    <dbReference type="NCBI Taxonomy" id="659352"/>
    <lineage>
        <taxon>Bacteria</taxon>
        <taxon>Bacillati</taxon>
        <taxon>Actinomycetota</taxon>
        <taxon>Actinomycetes</taxon>
        <taxon>Kitasatosporales</taxon>
        <taxon>Streptomycetaceae</taxon>
        <taxon>Actinacidiphila</taxon>
    </lineage>
</organism>
<accession>A0A7U3V0D4</accession>